<keyword evidence="3" id="KW-1185">Reference proteome</keyword>
<name>A0A1M7KKG6_9BACL</name>
<feature type="coiled-coil region" evidence="1">
    <location>
        <begin position="26"/>
        <end position="72"/>
    </location>
</feature>
<protein>
    <submittedName>
        <fullName evidence="2">Uncharacterized protein</fullName>
    </submittedName>
</protein>
<dbReference type="STRING" id="1123231.SAMN02745189_02572"/>
<dbReference type="OrthoDB" id="2390171at2"/>
<accession>A0A1M7KKG6</accession>
<organism evidence="2 3">
    <name type="scientific">Lacicoccus alkaliphilus DSM 16010</name>
    <dbReference type="NCBI Taxonomy" id="1123231"/>
    <lineage>
        <taxon>Bacteria</taxon>
        <taxon>Bacillati</taxon>
        <taxon>Bacillota</taxon>
        <taxon>Bacilli</taxon>
        <taxon>Bacillales</taxon>
        <taxon>Salinicoccaceae</taxon>
        <taxon>Lacicoccus</taxon>
    </lineage>
</organism>
<keyword evidence="1" id="KW-0175">Coiled coil</keyword>
<evidence type="ECO:0000256" key="1">
    <source>
        <dbReference type="SAM" id="Coils"/>
    </source>
</evidence>
<evidence type="ECO:0000313" key="3">
    <source>
        <dbReference type="Proteomes" id="UP000184206"/>
    </source>
</evidence>
<reference evidence="2 3" key="1">
    <citation type="submission" date="2016-11" db="EMBL/GenBank/DDBJ databases">
        <authorList>
            <person name="Jaros S."/>
            <person name="Januszkiewicz K."/>
            <person name="Wedrychowicz H."/>
        </authorList>
    </citation>
    <scope>NUCLEOTIDE SEQUENCE [LARGE SCALE GENOMIC DNA]</scope>
    <source>
        <strain evidence="2 3">DSM 16010</strain>
    </source>
</reference>
<gene>
    <name evidence="2" type="ORF">SAMN02745189_02572</name>
</gene>
<proteinExistence type="predicted"/>
<sequence length="92" mass="11018">MWLLVIIVTAILAGVISDYLKHQRKMEKLKLDHVDKEIELERLKQENYLLENEEMRTVLDRIKADNKRLATEKDSKWLIQETREKQLGEREG</sequence>
<evidence type="ECO:0000313" key="2">
    <source>
        <dbReference type="EMBL" id="SHM65867.1"/>
    </source>
</evidence>
<dbReference type="AlphaFoldDB" id="A0A1M7KKG6"/>
<dbReference type="EMBL" id="FRCF01000019">
    <property type="protein sequence ID" value="SHM65867.1"/>
    <property type="molecule type" value="Genomic_DNA"/>
</dbReference>
<dbReference type="Proteomes" id="UP000184206">
    <property type="component" value="Unassembled WGS sequence"/>
</dbReference>